<reference evidence="3" key="1">
    <citation type="submission" date="2021-03" db="EMBL/GenBank/DDBJ databases">
        <title>Whole genome sequence of Streptomyces bomunensis MMS17-BM035.</title>
        <authorList>
            <person name="Lee J.H."/>
        </authorList>
    </citation>
    <scope>NUCLEOTIDE SEQUENCE</scope>
    <source>
        <strain evidence="3">MMS17-BM035</strain>
    </source>
</reference>
<dbReference type="AlphaFoldDB" id="A0A940MAL6"/>
<dbReference type="Proteomes" id="UP000670475">
    <property type="component" value="Unassembled WGS sequence"/>
</dbReference>
<evidence type="ECO:0000313" key="4">
    <source>
        <dbReference type="Proteomes" id="UP000670475"/>
    </source>
</evidence>
<dbReference type="InterPro" id="IPR005531">
    <property type="entry name" value="Asp23"/>
</dbReference>
<dbReference type="RefSeq" id="WP_209339208.1">
    <property type="nucleotide sequence ID" value="NZ_JAGIQL010000021.1"/>
</dbReference>
<protein>
    <submittedName>
        <fullName evidence="3">Asp23/Gls24 family envelope stress response protein</fullName>
    </submittedName>
</protein>
<proteinExistence type="inferred from homology"/>
<accession>A0A940MAL6</accession>
<feature type="compositionally biased region" description="Low complexity" evidence="2">
    <location>
        <begin position="17"/>
        <end position="28"/>
    </location>
</feature>
<dbReference type="PANTHER" id="PTHR34297">
    <property type="entry name" value="HYPOTHETICAL CYTOSOLIC PROTEIN-RELATED"/>
    <property type="match status" value="1"/>
</dbReference>
<organism evidence="3 4">
    <name type="scientific">Streptomyces montanisoli</name>
    <dbReference type="NCBI Taxonomy" id="2798581"/>
    <lineage>
        <taxon>Bacteria</taxon>
        <taxon>Bacillati</taxon>
        <taxon>Actinomycetota</taxon>
        <taxon>Actinomycetes</taxon>
        <taxon>Kitasatosporales</taxon>
        <taxon>Streptomycetaceae</taxon>
        <taxon>Streptomyces</taxon>
    </lineage>
</organism>
<dbReference type="PANTHER" id="PTHR34297:SF3">
    <property type="entry name" value="ALKALINE SHOCK PROTEIN 23"/>
    <property type="match status" value="1"/>
</dbReference>
<comment type="caution">
    <text evidence="3">The sequence shown here is derived from an EMBL/GenBank/DDBJ whole genome shotgun (WGS) entry which is preliminary data.</text>
</comment>
<feature type="compositionally biased region" description="Polar residues" evidence="2">
    <location>
        <begin position="1"/>
        <end position="11"/>
    </location>
</feature>
<dbReference type="EMBL" id="JAGIQL010000021">
    <property type="protein sequence ID" value="MBP0457442.1"/>
    <property type="molecule type" value="Genomic_DNA"/>
</dbReference>
<keyword evidence="4" id="KW-1185">Reference proteome</keyword>
<dbReference type="Pfam" id="PF03780">
    <property type="entry name" value="Asp23"/>
    <property type="match status" value="1"/>
</dbReference>
<evidence type="ECO:0000256" key="2">
    <source>
        <dbReference type="SAM" id="MobiDB-lite"/>
    </source>
</evidence>
<feature type="region of interest" description="Disordered" evidence="2">
    <location>
        <begin position="1"/>
        <end position="50"/>
    </location>
</feature>
<comment type="similarity">
    <text evidence="1">Belongs to the asp23 family.</text>
</comment>
<name>A0A940MAL6_9ACTN</name>
<evidence type="ECO:0000313" key="3">
    <source>
        <dbReference type="EMBL" id="MBP0457442.1"/>
    </source>
</evidence>
<evidence type="ECO:0000256" key="1">
    <source>
        <dbReference type="ARBA" id="ARBA00005721"/>
    </source>
</evidence>
<sequence length="178" mass="18054">MTTPTASTSKTGIPAAPNGSPSQSPRPGSGQGLTTVDAGHRGTDEPAATRGRTIIATGVVEKIAGMAAREVRGVYALGGGGLSRTLGAVRDKVPGGGGRAGLGRGVKVEVGERQTAVDLDIIVEYGVPIQDCAADVRENVIAALERITGLEVVEVNIAVGDVHLPDDDAEPDGELRVQ</sequence>
<gene>
    <name evidence="3" type="ORF">JFN87_08005</name>
</gene>